<dbReference type="EMBL" id="LOHZ01000022">
    <property type="protein sequence ID" value="KYO67310.1"/>
    <property type="molecule type" value="Genomic_DNA"/>
</dbReference>
<organism evidence="5 6">
    <name type="scientific">Thermovenabulum gondwanense</name>
    <dbReference type="NCBI Taxonomy" id="520767"/>
    <lineage>
        <taxon>Bacteria</taxon>
        <taxon>Bacillati</taxon>
        <taxon>Bacillota</taxon>
        <taxon>Clostridia</taxon>
        <taxon>Thermosediminibacterales</taxon>
        <taxon>Thermosediminibacteraceae</taxon>
        <taxon>Thermovenabulum</taxon>
    </lineage>
</organism>
<proteinExistence type="predicted"/>
<name>A0A161PYP3_9FIRM</name>
<dbReference type="PROSITE" id="PS50949">
    <property type="entry name" value="HTH_GNTR"/>
    <property type="match status" value="1"/>
</dbReference>
<keyword evidence="3" id="KW-0804">Transcription</keyword>
<dbReference type="InterPro" id="IPR036388">
    <property type="entry name" value="WH-like_DNA-bd_sf"/>
</dbReference>
<dbReference type="GO" id="GO:0003677">
    <property type="term" value="F:DNA binding"/>
    <property type="evidence" value="ECO:0007669"/>
    <property type="project" value="UniProtKB-KW"/>
</dbReference>
<evidence type="ECO:0000256" key="3">
    <source>
        <dbReference type="ARBA" id="ARBA00023163"/>
    </source>
</evidence>
<dbReference type="PRINTS" id="PR00035">
    <property type="entry name" value="HTHGNTR"/>
</dbReference>
<dbReference type="Proteomes" id="UP000075737">
    <property type="component" value="Unassembled WGS sequence"/>
</dbReference>
<dbReference type="Pfam" id="PF00392">
    <property type="entry name" value="GntR"/>
    <property type="match status" value="1"/>
</dbReference>
<dbReference type="InterPro" id="IPR000524">
    <property type="entry name" value="Tscrpt_reg_HTH_GntR"/>
</dbReference>
<dbReference type="CDD" id="cd07377">
    <property type="entry name" value="WHTH_GntR"/>
    <property type="match status" value="1"/>
</dbReference>
<dbReference type="SMART" id="SM00895">
    <property type="entry name" value="FCD"/>
    <property type="match status" value="1"/>
</dbReference>
<dbReference type="Gene3D" id="1.10.10.10">
    <property type="entry name" value="Winged helix-like DNA-binding domain superfamily/Winged helix DNA-binding domain"/>
    <property type="match status" value="1"/>
</dbReference>
<dbReference type="SMART" id="SM00345">
    <property type="entry name" value="HTH_GNTR"/>
    <property type="match status" value="1"/>
</dbReference>
<protein>
    <submittedName>
        <fullName evidence="5">HTH-type transcriptional regulator LutR</fullName>
    </submittedName>
</protein>
<sequence>MIKNINKIKRPSKITETIADEIRSLIKKGVLKPGEKVPTEMELCEAFGVGRSSVREALQSLEHLGLIETRPGIGRFLNKDAIMILNSLTWGQMIERASMFELMEVRRILEVTAARLAAERATDDDISELEELIKEMKKVDKNNLNLFFDYDLQFHLTLSGSCKNSLLTELINLLIQRVSGQAIAFMKTLPYTCEITIRQFEKIIKAIKEGDPVSASEGMEEHLDIVKSALNMGDNPQPK</sequence>
<dbReference type="SUPFAM" id="SSF48008">
    <property type="entry name" value="GntR ligand-binding domain-like"/>
    <property type="match status" value="1"/>
</dbReference>
<dbReference type="InterPro" id="IPR036390">
    <property type="entry name" value="WH_DNA-bd_sf"/>
</dbReference>
<dbReference type="Pfam" id="PF07729">
    <property type="entry name" value="FCD"/>
    <property type="match status" value="1"/>
</dbReference>
<dbReference type="STRING" id="520767.ATZ99_05960"/>
<dbReference type="RefSeq" id="WP_068747765.1">
    <property type="nucleotide sequence ID" value="NZ_LOHZ01000022.1"/>
</dbReference>
<dbReference type="GO" id="GO:0003700">
    <property type="term" value="F:DNA-binding transcription factor activity"/>
    <property type="evidence" value="ECO:0007669"/>
    <property type="project" value="InterPro"/>
</dbReference>
<dbReference type="PANTHER" id="PTHR43537">
    <property type="entry name" value="TRANSCRIPTIONAL REGULATOR, GNTR FAMILY"/>
    <property type="match status" value="1"/>
</dbReference>
<evidence type="ECO:0000256" key="2">
    <source>
        <dbReference type="ARBA" id="ARBA00023125"/>
    </source>
</evidence>
<evidence type="ECO:0000313" key="6">
    <source>
        <dbReference type="Proteomes" id="UP000075737"/>
    </source>
</evidence>
<dbReference type="InterPro" id="IPR008920">
    <property type="entry name" value="TF_FadR/GntR_C"/>
</dbReference>
<evidence type="ECO:0000259" key="4">
    <source>
        <dbReference type="PROSITE" id="PS50949"/>
    </source>
</evidence>
<evidence type="ECO:0000256" key="1">
    <source>
        <dbReference type="ARBA" id="ARBA00023015"/>
    </source>
</evidence>
<keyword evidence="1" id="KW-0805">Transcription regulation</keyword>
<evidence type="ECO:0000313" key="5">
    <source>
        <dbReference type="EMBL" id="KYO67310.1"/>
    </source>
</evidence>
<dbReference type="SUPFAM" id="SSF46785">
    <property type="entry name" value="Winged helix' DNA-binding domain"/>
    <property type="match status" value="1"/>
</dbReference>
<keyword evidence="6" id="KW-1185">Reference proteome</keyword>
<dbReference type="Gene3D" id="1.20.120.530">
    <property type="entry name" value="GntR ligand-binding domain-like"/>
    <property type="match status" value="1"/>
</dbReference>
<gene>
    <name evidence="5" type="primary">lutR</name>
    <name evidence="5" type="ORF">ATZ99_05960</name>
</gene>
<keyword evidence="2" id="KW-0238">DNA-binding</keyword>
<reference evidence="5 6" key="1">
    <citation type="submission" date="2015-12" db="EMBL/GenBank/DDBJ databases">
        <title>Draft genome of Thermovenabulum gondwanense isolated from a red thermophilic microbial mat colonisisng an outflow channel of a bore well.</title>
        <authorList>
            <person name="Patel B.K."/>
        </authorList>
    </citation>
    <scope>NUCLEOTIDE SEQUENCE [LARGE SCALE GENOMIC DNA]</scope>
    <source>
        <strain evidence="5 6">R270</strain>
    </source>
</reference>
<feature type="domain" description="HTH gntR-type" evidence="4">
    <location>
        <begin position="12"/>
        <end position="80"/>
    </location>
</feature>
<dbReference type="AlphaFoldDB" id="A0A161PYP3"/>
<dbReference type="InterPro" id="IPR011711">
    <property type="entry name" value="GntR_C"/>
</dbReference>
<comment type="caution">
    <text evidence="5">The sequence shown here is derived from an EMBL/GenBank/DDBJ whole genome shotgun (WGS) entry which is preliminary data.</text>
</comment>
<accession>A0A161PYP3</accession>
<dbReference type="PANTHER" id="PTHR43537:SF5">
    <property type="entry name" value="UXU OPERON TRANSCRIPTIONAL REGULATOR"/>
    <property type="match status" value="1"/>
</dbReference>